<evidence type="ECO:0000256" key="1">
    <source>
        <dbReference type="SAM" id="MobiDB-lite"/>
    </source>
</evidence>
<gene>
    <name evidence="2" type="ORF">T4A_5626</name>
</gene>
<evidence type="ECO:0000313" key="2">
    <source>
        <dbReference type="EMBL" id="KRY71524.1"/>
    </source>
</evidence>
<name>A0A0V1ECI2_TRIPS</name>
<proteinExistence type="predicted"/>
<feature type="compositionally biased region" description="Basic and acidic residues" evidence="1">
    <location>
        <begin position="207"/>
        <end position="220"/>
    </location>
</feature>
<comment type="caution">
    <text evidence="2">The sequence shown here is derived from an EMBL/GenBank/DDBJ whole genome shotgun (WGS) entry which is preliminary data.</text>
</comment>
<accession>A0A0V1ECI2</accession>
<organism evidence="2 3">
    <name type="scientific">Trichinella pseudospiralis</name>
    <name type="common">Parasitic roundworm</name>
    <dbReference type="NCBI Taxonomy" id="6337"/>
    <lineage>
        <taxon>Eukaryota</taxon>
        <taxon>Metazoa</taxon>
        <taxon>Ecdysozoa</taxon>
        <taxon>Nematoda</taxon>
        <taxon>Enoplea</taxon>
        <taxon>Dorylaimia</taxon>
        <taxon>Trichinellida</taxon>
        <taxon>Trichinellidae</taxon>
        <taxon>Trichinella</taxon>
    </lineage>
</organism>
<dbReference type="EMBL" id="JYDR01000056">
    <property type="protein sequence ID" value="KRY71524.1"/>
    <property type="molecule type" value="Genomic_DNA"/>
</dbReference>
<sequence>MRLQRRLSRENCGCNGFHGQAAATEMREKRLKQHHTGEAGLETQHRKDYFNKWTSAFPFANLTASTVTEVLVEKHIAYFGAFDSLCTAIKADHSKRRSHWRCAGCSALDKFVMLPSNSRIQESTGVAPAIVTLGRELRLPLMFRSGTCLGRKKGLPDYNREPREDIDHVHELTYRVLHHERKRRTLVVAVEDLPGLGWFRMKRYPARETTEQPAERDRPFRAGTNGQEEHQPLRLTCLSVSDVT</sequence>
<evidence type="ECO:0000313" key="3">
    <source>
        <dbReference type="Proteomes" id="UP000054632"/>
    </source>
</evidence>
<dbReference type="AlphaFoldDB" id="A0A0V1ECI2"/>
<dbReference type="Proteomes" id="UP000054632">
    <property type="component" value="Unassembled WGS sequence"/>
</dbReference>
<reference evidence="2 3" key="1">
    <citation type="submission" date="2015-01" db="EMBL/GenBank/DDBJ databases">
        <title>Evolution of Trichinella species and genotypes.</title>
        <authorList>
            <person name="Korhonen P.K."/>
            <person name="Edoardo P."/>
            <person name="Giuseppe L.R."/>
            <person name="Gasser R.B."/>
        </authorList>
    </citation>
    <scope>NUCLEOTIDE SEQUENCE [LARGE SCALE GENOMIC DNA]</scope>
    <source>
        <strain evidence="2">ISS13</strain>
    </source>
</reference>
<feature type="region of interest" description="Disordered" evidence="1">
    <location>
        <begin position="207"/>
        <end position="232"/>
    </location>
</feature>
<protein>
    <submittedName>
        <fullName evidence="2">Uncharacterized protein</fullName>
    </submittedName>
</protein>